<name>A0A4U0GUL9_9SPHI</name>
<dbReference type="AlphaFoldDB" id="A0A4U0GUL9"/>
<protein>
    <submittedName>
        <fullName evidence="4">GNAT family N-acetyltransferase</fullName>
    </submittedName>
</protein>
<evidence type="ECO:0000256" key="2">
    <source>
        <dbReference type="ARBA" id="ARBA00023315"/>
    </source>
</evidence>
<reference evidence="4 5" key="1">
    <citation type="submission" date="2019-04" db="EMBL/GenBank/DDBJ databases">
        <title>Sphingobacterium olei sp. nov., isolated from oil-contaminated soil.</title>
        <authorList>
            <person name="Liu B."/>
        </authorList>
    </citation>
    <scope>NUCLEOTIDE SEQUENCE [LARGE SCALE GENOMIC DNA]</scope>
    <source>
        <strain evidence="4 5">Y3L14</strain>
    </source>
</reference>
<feature type="domain" description="N-acetyltransferase" evidence="3">
    <location>
        <begin position="4"/>
        <end position="150"/>
    </location>
</feature>
<gene>
    <name evidence="4" type="ORF">FAZ19_19125</name>
</gene>
<comment type="caution">
    <text evidence="4">The sequence shown here is derived from an EMBL/GenBank/DDBJ whole genome shotgun (WGS) entry which is preliminary data.</text>
</comment>
<dbReference type="GO" id="GO:0016747">
    <property type="term" value="F:acyltransferase activity, transferring groups other than amino-acyl groups"/>
    <property type="evidence" value="ECO:0007669"/>
    <property type="project" value="InterPro"/>
</dbReference>
<accession>A0A4U0GUL9</accession>
<keyword evidence="2" id="KW-0012">Acyltransferase</keyword>
<dbReference type="Proteomes" id="UP000309872">
    <property type="component" value="Unassembled WGS sequence"/>
</dbReference>
<dbReference type="PROSITE" id="PS51186">
    <property type="entry name" value="GNAT"/>
    <property type="match status" value="1"/>
</dbReference>
<dbReference type="EMBL" id="SUKA01000007">
    <property type="protein sequence ID" value="TJY62586.1"/>
    <property type="molecule type" value="Genomic_DNA"/>
</dbReference>
<dbReference type="SUPFAM" id="SSF55729">
    <property type="entry name" value="Acyl-CoA N-acyltransferases (Nat)"/>
    <property type="match status" value="1"/>
</dbReference>
<dbReference type="InterPro" id="IPR000182">
    <property type="entry name" value="GNAT_dom"/>
</dbReference>
<dbReference type="InterPro" id="IPR050832">
    <property type="entry name" value="Bact_Acetyltransf"/>
</dbReference>
<keyword evidence="5" id="KW-1185">Reference proteome</keyword>
<dbReference type="Pfam" id="PF00583">
    <property type="entry name" value="Acetyltransf_1"/>
    <property type="match status" value="1"/>
</dbReference>
<evidence type="ECO:0000259" key="3">
    <source>
        <dbReference type="PROSITE" id="PS51186"/>
    </source>
</evidence>
<evidence type="ECO:0000313" key="4">
    <source>
        <dbReference type="EMBL" id="TJY62586.1"/>
    </source>
</evidence>
<dbReference type="CDD" id="cd04301">
    <property type="entry name" value="NAT_SF"/>
    <property type="match status" value="1"/>
</dbReference>
<dbReference type="PANTHER" id="PTHR43877">
    <property type="entry name" value="AMINOALKYLPHOSPHONATE N-ACETYLTRANSFERASE-RELATED-RELATED"/>
    <property type="match status" value="1"/>
</dbReference>
<dbReference type="InterPro" id="IPR016181">
    <property type="entry name" value="Acyl_CoA_acyltransferase"/>
</dbReference>
<organism evidence="4 5">
    <name type="scientific">Sphingobacterium alkalisoli</name>
    <dbReference type="NCBI Taxonomy" id="1874115"/>
    <lineage>
        <taxon>Bacteria</taxon>
        <taxon>Pseudomonadati</taxon>
        <taxon>Bacteroidota</taxon>
        <taxon>Sphingobacteriia</taxon>
        <taxon>Sphingobacteriales</taxon>
        <taxon>Sphingobacteriaceae</taxon>
        <taxon>Sphingobacterium</taxon>
    </lineage>
</organism>
<proteinExistence type="predicted"/>
<evidence type="ECO:0000256" key="1">
    <source>
        <dbReference type="ARBA" id="ARBA00022679"/>
    </source>
</evidence>
<dbReference type="Gene3D" id="3.40.630.30">
    <property type="match status" value="1"/>
</dbReference>
<dbReference type="OrthoDB" id="9792929at2"/>
<dbReference type="RefSeq" id="WP_136822372.1">
    <property type="nucleotide sequence ID" value="NZ_BMJX01000007.1"/>
</dbReference>
<evidence type="ECO:0000313" key="5">
    <source>
        <dbReference type="Proteomes" id="UP000309872"/>
    </source>
</evidence>
<keyword evidence="1 4" id="KW-0808">Transferase</keyword>
<sequence length="150" mass="17311">MDVIEIGLENQELVNKLFDAYRMFYGQESDVKTGATFITERLVRQETVIFVAMIGEEPVGFVQLYPKFSSARLQKDWILNDLYVLKRFRRQGVGEALINSSLTFAREAGASFMQLSTAFDNHTARRLYERLGFQPKGEVTGFFIYQMRVS</sequence>